<comment type="caution">
    <text evidence="2">The sequence shown here is derived from an EMBL/GenBank/DDBJ whole genome shotgun (WGS) entry which is preliminary data.</text>
</comment>
<evidence type="ECO:0000259" key="1">
    <source>
        <dbReference type="SMART" id="SM01264"/>
    </source>
</evidence>
<dbReference type="SMART" id="SM01264">
    <property type="entry name" value="M16C_associated"/>
    <property type="match status" value="1"/>
</dbReference>
<evidence type="ECO:0000313" key="3">
    <source>
        <dbReference type="Proteomes" id="UP000748308"/>
    </source>
</evidence>
<reference evidence="2" key="1">
    <citation type="submission" date="2019-03" db="EMBL/GenBank/DDBJ databases">
        <title>Lake Tanganyika Metagenome-Assembled Genomes (MAGs).</title>
        <authorList>
            <person name="Tran P."/>
        </authorList>
    </citation>
    <scope>NUCLEOTIDE SEQUENCE</scope>
    <source>
        <strain evidence="2">M_DeepCast_400m_m2_100</strain>
    </source>
</reference>
<dbReference type="InterPro" id="IPR007863">
    <property type="entry name" value="Peptidase_M16_C"/>
</dbReference>
<dbReference type="InterPro" id="IPR055130">
    <property type="entry name" value="PreP_C"/>
</dbReference>
<accession>A0A937XDE0</accession>
<dbReference type="PANTHER" id="PTHR43016:SF13">
    <property type="entry name" value="PRESEQUENCE PROTEASE, MITOCHONDRIAL"/>
    <property type="match status" value="1"/>
</dbReference>
<dbReference type="Pfam" id="PF22516">
    <property type="entry name" value="PreP_C"/>
    <property type="match status" value="1"/>
</dbReference>
<dbReference type="GO" id="GO:0046872">
    <property type="term" value="F:metal ion binding"/>
    <property type="evidence" value="ECO:0007669"/>
    <property type="project" value="InterPro"/>
</dbReference>
<dbReference type="EMBL" id="VGIY01000303">
    <property type="protein sequence ID" value="MBM3318252.1"/>
    <property type="molecule type" value="Genomic_DNA"/>
</dbReference>
<evidence type="ECO:0000313" key="2">
    <source>
        <dbReference type="EMBL" id="MBM3318252.1"/>
    </source>
</evidence>
<name>A0A937XDE0_UNCEI</name>
<dbReference type="AlphaFoldDB" id="A0A937XDE0"/>
<dbReference type="Pfam" id="PF08367">
    <property type="entry name" value="M16C_assoc"/>
    <property type="match status" value="1"/>
</dbReference>
<dbReference type="Pfam" id="PF05193">
    <property type="entry name" value="Peptidase_M16_C"/>
    <property type="match status" value="1"/>
</dbReference>
<dbReference type="SUPFAM" id="SSF63411">
    <property type="entry name" value="LuxS/MPP-like metallohydrolase"/>
    <property type="match status" value="4"/>
</dbReference>
<dbReference type="InterPro" id="IPR011765">
    <property type="entry name" value="Pept_M16_N"/>
</dbReference>
<dbReference type="InterPro" id="IPR013578">
    <property type="entry name" value="Peptidase_M16C_assoc"/>
</dbReference>
<organism evidence="2 3">
    <name type="scientific">Eiseniibacteriota bacterium</name>
    <dbReference type="NCBI Taxonomy" id="2212470"/>
    <lineage>
        <taxon>Bacteria</taxon>
        <taxon>Candidatus Eiseniibacteriota</taxon>
    </lineage>
</organism>
<dbReference type="Proteomes" id="UP000748308">
    <property type="component" value="Unassembled WGS sequence"/>
</dbReference>
<sequence>MPPSPSCPPPALRPGESLHGFAILRVVAVPEIRATVYEALHGVTGARFLHLHCDDTDNFYSVTFRTTPSDSTGVAHILEHSVLAGSQRYPVKDAFNLLTRSSLHTFINAFTAPDFTCYPVSSQVPADFYNLATVYTDLVLRPLLKRGTFMREGHHLQIGEDGELAVGGIVFNEMKGAYSTPERVSYSKTFQGLFPDTPYGFESGGLPERIPDLTHEQFCEFHRRYYSPSNAWFFFYGNLPPQRHLEFLAGQLEGFDRVEVDSSVAEQPRWSAPREVRAEFPVGTDDPLERRAAVSVAWLTAATADLQERLILEVLAEALTGHAAAPLRQALVDSGLGEDLSPVTGLQTFYKEMPFAVGLRGTDAEHAEAIEKLALDTLRRLASEGLPDELLEAAIHQVEYRGLEVRRSPFPFSLELQFRVMSTWLHGGDPLAPLSFPTLMNGLRERWAREPHLFRDALARWFVDNPHRLRAVVVPSRTLAAERDAELRERLRDRQAAMTAAELAAVRTDVEALNLDQQTKERPEDLARLPRLELEEIPREVESIPTSERALDGVRLFEHELFSNAIAYLDVAFDVGDVPEELQPYLPLLGAALAGMGAAGQGYAEFATRKALVTGQVEAELDTHESLAGDQTLQFLIVHARALRRNVAAMVAVVRDMLLAGDLEDRARLKDVLAERRNGLRASVAPAGHRYGWRAAAAGLSLSAWRDEQWNGLTQLRFLNEIAAAYGEDPGRLAGALDRLRGFVLRRGRAMVNLTGDGECLAALRGPVGELIAALPAGGGAGAPSLPELPRENPATPIPGQVCYVARVYPAPRHNDPFAPQLHALAQHLNSAWLYKKVRVEGGAYGGMGLYSPLSGQVAMLSYRDP</sequence>
<dbReference type="Gene3D" id="3.30.830.10">
    <property type="entry name" value="Metalloenzyme, LuxS/M16 peptidase-like"/>
    <property type="match status" value="4"/>
</dbReference>
<proteinExistence type="predicted"/>
<protein>
    <submittedName>
        <fullName evidence="2">Insulinase family protein</fullName>
    </submittedName>
</protein>
<dbReference type="InterPro" id="IPR011249">
    <property type="entry name" value="Metalloenz_LuxS/M16"/>
</dbReference>
<feature type="non-terminal residue" evidence="2">
    <location>
        <position position="866"/>
    </location>
</feature>
<feature type="domain" description="Peptidase M16C associated" evidence="1">
    <location>
        <begin position="473"/>
        <end position="722"/>
    </location>
</feature>
<dbReference type="PANTHER" id="PTHR43016">
    <property type="entry name" value="PRESEQUENCE PROTEASE"/>
    <property type="match status" value="1"/>
</dbReference>
<dbReference type="GO" id="GO:0006508">
    <property type="term" value="P:proteolysis"/>
    <property type="evidence" value="ECO:0007669"/>
    <property type="project" value="InterPro"/>
</dbReference>
<gene>
    <name evidence="2" type="ORF">FJY75_10430</name>
</gene>
<dbReference type="FunFam" id="3.30.830.10:FF:000011">
    <property type="entry name" value="Presequence protease, mitochondrial"/>
    <property type="match status" value="1"/>
</dbReference>
<dbReference type="Pfam" id="PF00675">
    <property type="entry name" value="Peptidase_M16"/>
    <property type="match status" value="1"/>
</dbReference>